<dbReference type="InterPro" id="IPR020894">
    <property type="entry name" value="Cadherin_CS"/>
</dbReference>
<accession>A0A8T2K6U9</accession>
<dbReference type="FunFam" id="2.60.40.60:FF:000120">
    <property type="entry name" value="Protocadherin 8"/>
    <property type="match status" value="1"/>
</dbReference>
<evidence type="ECO:0000313" key="16">
    <source>
        <dbReference type="EMBL" id="KAG8452278.1"/>
    </source>
</evidence>
<organism evidence="16 17">
    <name type="scientific">Hymenochirus boettgeri</name>
    <name type="common">Congo dwarf clawed frog</name>
    <dbReference type="NCBI Taxonomy" id="247094"/>
    <lineage>
        <taxon>Eukaryota</taxon>
        <taxon>Metazoa</taxon>
        <taxon>Chordata</taxon>
        <taxon>Craniata</taxon>
        <taxon>Vertebrata</taxon>
        <taxon>Euteleostomi</taxon>
        <taxon>Amphibia</taxon>
        <taxon>Batrachia</taxon>
        <taxon>Anura</taxon>
        <taxon>Pipoidea</taxon>
        <taxon>Pipidae</taxon>
        <taxon>Pipinae</taxon>
        <taxon>Hymenochirus</taxon>
    </lineage>
</organism>
<sequence length="978" mass="108998">MFSLLRATPLIILVLMASRTLCEMAQYYIDEEEPPGTVFAVLSHHSMFNNTEVLASNFRMMKQFNSSLFHIRESDGQLSIKERIDREQICRHTLHCNLVLDVVSFSKGHFKLLNVKVEVRDINDHSPQFSSEVIHIEVSESAPAGTRIPLEIAIDEDVGLNSIQNYQLSNNSHFSIDVKTRADGVKYADLILKKELDRESQPTYRMELLAMDGGMPSLSGSAVVTVRVLDFNDNSPVFERSTVTVNVMEDAPVGYILLELNAADADEGLNGEIAYGFGTLVSQEVRQLFKINSRTGSISLESQVDYETKQTYEFDVQAQDLGANPLFASCKVIVHVIDVNDNAPDIIITPLTTVNAGAAIISETVAKESFVALISSPDRDSGLNGRVQCTLYGHEHFKLQQAYEDSYLIVTTSALDREKISEYTLTVEAEDQGFPSLKTRKYYTVKVSDENDNAPFFSKSEYEVSVNENNSPGAYIATVVARDSDIDHNGQVTYRLIETKVMGQSLSTFVSLDADTGVVRAVRSLDYERLKQIEFEIEASDNGIPRLSTRVHMKLKVVDTNDNAPMITYPMLINGSADVIMPVTAPQNYLVFQIKAVDADEGQNSQLFYTILRDNHRLFAINRENGEVSLKKQVSKDQMQDFSILIGVYDSGRPSLSTNATIHFLLSDSIPSNVEVVILQPSVEEQHQIDLSIIFIAVLAGGCALLLVAILFVACTCKRKSTAFKMVPERQEAYKEECLLNTPSHKSVSSNSSVPESCQLSINTESEDCSVSSNSDQQTGPKRSVSLPSYNTSGWNQTHSAASISGNSQMEQFSTKDSGKGDSDFHDSDSDVSGEGQKKSPDQKIKTQTSAPHRAESMAYLHTDNYSDHPNNKASLSGNYTMQYEKGYAMSSYTLAPTRYNSYQARIPNLHIPHYTLRDPYYRINSHVSNRMEAEYERDLVNRSGTLSPQRLSSRYQEFNYNPHISQQPHASEIATTF</sequence>
<gene>
    <name evidence="16" type="ORF">GDO86_004183</name>
</gene>
<feature type="signal peptide" evidence="14">
    <location>
        <begin position="1"/>
        <end position="22"/>
    </location>
</feature>
<dbReference type="AlphaFoldDB" id="A0A8T2K6U9"/>
<dbReference type="Pfam" id="PF08266">
    <property type="entry name" value="Cadherin_2"/>
    <property type="match status" value="1"/>
</dbReference>
<keyword evidence="8 13" id="KW-1133">Transmembrane helix</keyword>
<keyword evidence="17" id="KW-1185">Reference proteome</keyword>
<dbReference type="SUPFAM" id="SSF49313">
    <property type="entry name" value="Cadherin-like"/>
    <property type="match status" value="6"/>
</dbReference>
<dbReference type="FunFam" id="2.60.40.60:FF:000003">
    <property type="entry name" value="Protocadherin alpha 2"/>
    <property type="match status" value="1"/>
</dbReference>
<name>A0A8T2K6U9_9PIPI</name>
<feature type="chain" id="PRO_5035937004" description="Cadherin domain-containing protein" evidence="14">
    <location>
        <begin position="23"/>
        <end position="978"/>
    </location>
</feature>
<feature type="domain" description="Cadherin" evidence="15">
    <location>
        <begin position="239"/>
        <end position="346"/>
    </location>
</feature>
<feature type="region of interest" description="Disordered" evidence="12">
    <location>
        <begin position="768"/>
        <end position="853"/>
    </location>
</feature>
<keyword evidence="5" id="KW-0677">Repeat</keyword>
<evidence type="ECO:0000256" key="10">
    <source>
        <dbReference type="ARBA" id="ARBA00023180"/>
    </source>
</evidence>
<keyword evidence="4 14" id="KW-0732">Signal</keyword>
<feature type="transmembrane region" description="Helical" evidence="13">
    <location>
        <begin position="691"/>
        <end position="715"/>
    </location>
</feature>
<protein>
    <recommendedName>
        <fullName evidence="15">Cadherin domain-containing protein</fullName>
    </recommendedName>
</protein>
<feature type="compositionally biased region" description="Polar residues" evidence="12">
    <location>
        <begin position="768"/>
        <end position="816"/>
    </location>
</feature>
<keyword evidence="9 13" id="KW-0472">Membrane</keyword>
<evidence type="ECO:0000256" key="4">
    <source>
        <dbReference type="ARBA" id="ARBA00022729"/>
    </source>
</evidence>
<dbReference type="InterPro" id="IPR050174">
    <property type="entry name" value="Protocadherin/Cadherin-CA"/>
</dbReference>
<dbReference type="EMBL" id="JAACNH010000002">
    <property type="protein sequence ID" value="KAG8452278.1"/>
    <property type="molecule type" value="Genomic_DNA"/>
</dbReference>
<keyword evidence="7" id="KW-0130">Cell adhesion</keyword>
<evidence type="ECO:0000256" key="2">
    <source>
        <dbReference type="ARBA" id="ARBA00022475"/>
    </source>
</evidence>
<evidence type="ECO:0000313" key="17">
    <source>
        <dbReference type="Proteomes" id="UP000812440"/>
    </source>
</evidence>
<dbReference type="Gene3D" id="2.60.40.60">
    <property type="entry name" value="Cadherins"/>
    <property type="match status" value="6"/>
</dbReference>
<evidence type="ECO:0000256" key="1">
    <source>
        <dbReference type="ARBA" id="ARBA00004251"/>
    </source>
</evidence>
<evidence type="ECO:0000256" key="8">
    <source>
        <dbReference type="ARBA" id="ARBA00022989"/>
    </source>
</evidence>
<evidence type="ECO:0000256" key="7">
    <source>
        <dbReference type="ARBA" id="ARBA00022889"/>
    </source>
</evidence>
<feature type="domain" description="Cadherin" evidence="15">
    <location>
        <begin position="458"/>
        <end position="567"/>
    </location>
</feature>
<dbReference type="FunFam" id="2.60.40.60:FF:000002">
    <property type="entry name" value="Protocadherin alpha 2"/>
    <property type="match status" value="1"/>
</dbReference>
<evidence type="ECO:0000256" key="12">
    <source>
        <dbReference type="SAM" id="MobiDB-lite"/>
    </source>
</evidence>
<evidence type="ECO:0000256" key="6">
    <source>
        <dbReference type="ARBA" id="ARBA00022837"/>
    </source>
</evidence>
<reference evidence="16" key="1">
    <citation type="thesis" date="2020" institute="ProQuest LLC" country="789 East Eisenhower Parkway, Ann Arbor, MI, USA">
        <title>Comparative Genomics and Chromosome Evolution.</title>
        <authorList>
            <person name="Mudd A.B."/>
        </authorList>
    </citation>
    <scope>NUCLEOTIDE SEQUENCE</scope>
    <source>
        <strain evidence="16">Female2</strain>
        <tissue evidence="16">Blood</tissue>
    </source>
</reference>
<keyword evidence="2" id="KW-1003">Cell membrane</keyword>
<dbReference type="CDD" id="cd11304">
    <property type="entry name" value="Cadherin_repeat"/>
    <property type="match status" value="6"/>
</dbReference>
<dbReference type="PANTHER" id="PTHR24028">
    <property type="entry name" value="CADHERIN-87A"/>
    <property type="match status" value="1"/>
</dbReference>
<evidence type="ECO:0000256" key="9">
    <source>
        <dbReference type="ARBA" id="ARBA00023136"/>
    </source>
</evidence>
<dbReference type="Proteomes" id="UP000812440">
    <property type="component" value="Chromosome 2"/>
</dbReference>
<feature type="compositionally biased region" description="Basic and acidic residues" evidence="12">
    <location>
        <begin position="836"/>
        <end position="845"/>
    </location>
</feature>
<evidence type="ECO:0000256" key="14">
    <source>
        <dbReference type="SAM" id="SignalP"/>
    </source>
</evidence>
<comment type="caution">
    <text evidence="16">The sequence shown here is derived from an EMBL/GenBank/DDBJ whole genome shotgun (WGS) entry which is preliminary data.</text>
</comment>
<evidence type="ECO:0000256" key="3">
    <source>
        <dbReference type="ARBA" id="ARBA00022692"/>
    </source>
</evidence>
<keyword evidence="3 13" id="KW-0812">Transmembrane</keyword>
<dbReference type="OrthoDB" id="6252479at2759"/>
<dbReference type="GO" id="GO:0005886">
    <property type="term" value="C:plasma membrane"/>
    <property type="evidence" value="ECO:0007669"/>
    <property type="project" value="UniProtKB-SubCell"/>
</dbReference>
<keyword evidence="10" id="KW-0325">Glycoprotein</keyword>
<feature type="domain" description="Cadherin" evidence="15">
    <location>
        <begin position="361"/>
        <end position="457"/>
    </location>
</feature>
<proteinExistence type="predicted"/>
<dbReference type="PANTHER" id="PTHR24028:SF46">
    <property type="entry name" value="PROTOCADHERIN-8"/>
    <property type="match status" value="1"/>
</dbReference>
<dbReference type="GO" id="GO:0005509">
    <property type="term" value="F:calcium ion binding"/>
    <property type="evidence" value="ECO:0007669"/>
    <property type="project" value="UniProtKB-UniRule"/>
</dbReference>
<dbReference type="GO" id="GO:0007156">
    <property type="term" value="P:homophilic cell adhesion via plasma membrane adhesion molecules"/>
    <property type="evidence" value="ECO:0007669"/>
    <property type="project" value="InterPro"/>
</dbReference>
<dbReference type="InterPro" id="IPR002126">
    <property type="entry name" value="Cadherin-like_dom"/>
</dbReference>
<evidence type="ECO:0000256" key="11">
    <source>
        <dbReference type="PROSITE-ProRule" id="PRU00043"/>
    </source>
</evidence>
<dbReference type="Pfam" id="PF00028">
    <property type="entry name" value="Cadherin"/>
    <property type="match status" value="5"/>
</dbReference>
<keyword evidence="6 11" id="KW-0106">Calcium</keyword>
<dbReference type="FunFam" id="2.60.40.60:FF:000007">
    <property type="entry name" value="Protocadherin alpha 2"/>
    <property type="match status" value="1"/>
</dbReference>
<dbReference type="InterPro" id="IPR013164">
    <property type="entry name" value="Cadherin_N"/>
</dbReference>
<evidence type="ECO:0000259" key="15">
    <source>
        <dbReference type="PROSITE" id="PS50268"/>
    </source>
</evidence>
<comment type="subcellular location">
    <subcellularLocation>
        <location evidence="1">Cell membrane</location>
        <topology evidence="1">Single-pass type I membrane protein</topology>
    </subcellularLocation>
</comment>
<dbReference type="SMART" id="SM00112">
    <property type="entry name" value="CA"/>
    <property type="match status" value="6"/>
</dbReference>
<feature type="domain" description="Cadherin" evidence="15">
    <location>
        <begin position="69"/>
        <end position="129"/>
    </location>
</feature>
<feature type="domain" description="Cadherin" evidence="15">
    <location>
        <begin position="591"/>
        <end position="683"/>
    </location>
</feature>
<feature type="compositionally biased region" description="Basic and acidic residues" evidence="12">
    <location>
        <begin position="817"/>
        <end position="829"/>
    </location>
</feature>
<dbReference type="PROSITE" id="PS00232">
    <property type="entry name" value="CADHERIN_1"/>
    <property type="match status" value="4"/>
</dbReference>
<evidence type="ECO:0000256" key="5">
    <source>
        <dbReference type="ARBA" id="ARBA00022737"/>
    </source>
</evidence>
<evidence type="ECO:0000256" key="13">
    <source>
        <dbReference type="SAM" id="Phobius"/>
    </source>
</evidence>
<dbReference type="PROSITE" id="PS50268">
    <property type="entry name" value="CADHERIN_2"/>
    <property type="match status" value="6"/>
</dbReference>
<dbReference type="FunFam" id="2.60.40.60:FF:000001">
    <property type="entry name" value="Protocadherin alpha 2"/>
    <property type="match status" value="1"/>
</dbReference>
<feature type="domain" description="Cadherin" evidence="15">
    <location>
        <begin position="130"/>
        <end position="238"/>
    </location>
</feature>
<dbReference type="PRINTS" id="PR00205">
    <property type="entry name" value="CADHERIN"/>
</dbReference>
<dbReference type="InterPro" id="IPR015919">
    <property type="entry name" value="Cadherin-like_sf"/>
</dbReference>